<comment type="caution">
    <text evidence="3">The sequence shown here is derived from an EMBL/GenBank/DDBJ whole genome shotgun (WGS) entry which is preliminary data.</text>
</comment>
<feature type="region of interest" description="Disordered" evidence="1">
    <location>
        <begin position="124"/>
        <end position="145"/>
    </location>
</feature>
<dbReference type="EMBL" id="JBHLYR010000002">
    <property type="protein sequence ID" value="MFB9990414.1"/>
    <property type="molecule type" value="Genomic_DNA"/>
</dbReference>
<evidence type="ECO:0000256" key="1">
    <source>
        <dbReference type="SAM" id="MobiDB-lite"/>
    </source>
</evidence>
<protein>
    <submittedName>
        <fullName evidence="3">Luciferase family protein</fullName>
    </submittedName>
</protein>
<dbReference type="InterPro" id="IPR040841">
    <property type="entry name" value="Luciferase_dom"/>
</dbReference>
<name>A0ABV6ASD9_9DEIO</name>
<keyword evidence="4" id="KW-1185">Reference proteome</keyword>
<accession>A0ABV6ASD9</accession>
<sequence length="183" mass="19635">MSSHEIQSAEAQILQCLATWPGVTLNNHCYGGIGIFAQGQELGQWHPCGLLDVSLTAVERDMLLKDNRVHRHHTFPDSGWVTLPINGMLDVSLAVKALGLAHACALNAASLISAIPHDAVFVGSETSPHENEQRAPSTCTPTSQTSSILLPSTLPCDGPLSLDEWPHELPTCTLARFHSQTSA</sequence>
<reference evidence="3 4" key="1">
    <citation type="submission" date="2024-09" db="EMBL/GenBank/DDBJ databases">
        <authorList>
            <person name="Sun Q."/>
            <person name="Mori K."/>
        </authorList>
    </citation>
    <scope>NUCLEOTIDE SEQUENCE [LARGE SCALE GENOMIC DNA]</scope>
    <source>
        <strain evidence="3 4">JCM 13503</strain>
    </source>
</reference>
<organism evidence="3 4">
    <name type="scientific">Deinococcus oregonensis</name>
    <dbReference type="NCBI Taxonomy" id="1805970"/>
    <lineage>
        <taxon>Bacteria</taxon>
        <taxon>Thermotogati</taxon>
        <taxon>Deinococcota</taxon>
        <taxon>Deinococci</taxon>
        <taxon>Deinococcales</taxon>
        <taxon>Deinococcaceae</taxon>
        <taxon>Deinococcus</taxon>
    </lineage>
</organism>
<dbReference type="Proteomes" id="UP001589733">
    <property type="component" value="Unassembled WGS sequence"/>
</dbReference>
<evidence type="ECO:0000313" key="3">
    <source>
        <dbReference type="EMBL" id="MFB9990414.1"/>
    </source>
</evidence>
<dbReference type="Pfam" id="PF17648">
    <property type="entry name" value="Luciferase"/>
    <property type="match status" value="1"/>
</dbReference>
<feature type="domain" description="Luciferase" evidence="2">
    <location>
        <begin position="39"/>
        <end position="97"/>
    </location>
</feature>
<evidence type="ECO:0000259" key="2">
    <source>
        <dbReference type="Pfam" id="PF17648"/>
    </source>
</evidence>
<dbReference type="RefSeq" id="WP_380004296.1">
    <property type="nucleotide sequence ID" value="NZ_JBHLYR010000002.1"/>
</dbReference>
<feature type="compositionally biased region" description="Low complexity" evidence="1">
    <location>
        <begin position="136"/>
        <end position="145"/>
    </location>
</feature>
<evidence type="ECO:0000313" key="4">
    <source>
        <dbReference type="Proteomes" id="UP001589733"/>
    </source>
</evidence>
<gene>
    <name evidence="3" type="ORF">ACFFLM_00185</name>
</gene>
<proteinExistence type="predicted"/>